<dbReference type="GO" id="GO:0004799">
    <property type="term" value="F:thymidylate synthase activity"/>
    <property type="evidence" value="ECO:0007669"/>
    <property type="project" value="UniProtKB-EC"/>
</dbReference>
<evidence type="ECO:0000259" key="5">
    <source>
        <dbReference type="Pfam" id="PF00303"/>
    </source>
</evidence>
<dbReference type="InterPro" id="IPR000398">
    <property type="entry name" value="Thymidylate_synthase"/>
</dbReference>
<dbReference type="PRINTS" id="PR00108">
    <property type="entry name" value="THYMDSNTHASE"/>
</dbReference>
<dbReference type="EC" id="2.1.1.45" evidence="2"/>
<proteinExistence type="inferred from homology"/>
<dbReference type="InterPro" id="IPR036926">
    <property type="entry name" value="Thymidate_synth/dCMP_Mease_sf"/>
</dbReference>
<evidence type="ECO:0000256" key="1">
    <source>
        <dbReference type="ARBA" id="ARBA00009972"/>
    </source>
</evidence>
<feature type="domain" description="Thymidylate synthase/dCMP hydroxymethylase" evidence="5">
    <location>
        <begin position="6"/>
        <end position="369"/>
    </location>
</feature>
<dbReference type="HAMAP" id="MF_00008">
    <property type="entry name" value="Thymidy_synth_bact"/>
    <property type="match status" value="1"/>
</dbReference>
<evidence type="ECO:0000256" key="4">
    <source>
        <dbReference type="ARBA" id="ARBA00022679"/>
    </source>
</evidence>
<dbReference type="GO" id="GO:0032259">
    <property type="term" value="P:methylation"/>
    <property type="evidence" value="ECO:0007669"/>
    <property type="project" value="UniProtKB-KW"/>
</dbReference>
<dbReference type="PANTHER" id="PTHR11548:SF1">
    <property type="entry name" value="THYMIDYLATE SYNTHASE 1"/>
    <property type="match status" value="1"/>
</dbReference>
<dbReference type="InterPro" id="IPR045097">
    <property type="entry name" value="Thymidate_synth/dCMP_Mease"/>
</dbReference>
<dbReference type="EMBL" id="LR796697">
    <property type="protein sequence ID" value="CAB4160121.1"/>
    <property type="molecule type" value="Genomic_DNA"/>
</dbReference>
<dbReference type="Pfam" id="PF00303">
    <property type="entry name" value="Thymidylat_synt"/>
    <property type="match status" value="1"/>
</dbReference>
<sequence>MNQLDRQYKDLLFELITCGVVKETRNGKTVSVFGQQIRHKMSDGFPLLTTKKMYWKGIVTELLWFLRGETNIKYLIDNDCHIWDGDAYKNYLNVVMYERPDYLHEKYGHLNMSVKKDGDKYIPYTQEEFINKIKTDKKFENWADLGPVYGKQWRSWDSYDSIDGETHTNKIDQITNLINDLKTNPDSRRLMVSAWNVGELDLMTLPPCHYGFQVYTRELSNKERTTLYFEKYGYDSVNMEGNDLTGIPTRAISLMWNQRSVDVPLGLPFNIASYGLLLEILAKMTNMVPDELIGNLGDCHIYENQLPGCREQIPREPFALPKLSINDTYWVTSDDAHEYTLDTEILSMLIEDFKIEAYESHPAIKFPLSN</sequence>
<comment type="similarity">
    <text evidence="1">Belongs to the thymidylate synthase family.</text>
</comment>
<accession>A0A6J5NS56</accession>
<dbReference type="PANTHER" id="PTHR11548">
    <property type="entry name" value="THYMIDYLATE SYNTHASE 1"/>
    <property type="match status" value="1"/>
</dbReference>
<evidence type="ECO:0000256" key="3">
    <source>
        <dbReference type="ARBA" id="ARBA00022603"/>
    </source>
</evidence>
<dbReference type="Gene3D" id="3.30.572.10">
    <property type="entry name" value="Thymidylate synthase/dCMP hydroxymethylase domain"/>
    <property type="match status" value="1"/>
</dbReference>
<name>A0A6J5NS56_9CAUD</name>
<evidence type="ECO:0000313" key="6">
    <source>
        <dbReference type="EMBL" id="CAB4160121.1"/>
    </source>
</evidence>
<gene>
    <name evidence="6" type="ORF">UFOVP723_71</name>
</gene>
<keyword evidence="4" id="KW-0808">Transferase</keyword>
<keyword evidence="3" id="KW-0489">Methyltransferase</keyword>
<dbReference type="SUPFAM" id="SSF55831">
    <property type="entry name" value="Thymidylate synthase/dCMP hydroxymethylase"/>
    <property type="match status" value="1"/>
</dbReference>
<reference evidence="6" key="1">
    <citation type="submission" date="2020-04" db="EMBL/GenBank/DDBJ databases">
        <authorList>
            <person name="Chiriac C."/>
            <person name="Salcher M."/>
            <person name="Ghai R."/>
            <person name="Kavagutti S V."/>
        </authorList>
    </citation>
    <scope>NUCLEOTIDE SEQUENCE</scope>
</reference>
<dbReference type="GO" id="GO:0006231">
    <property type="term" value="P:dTMP biosynthetic process"/>
    <property type="evidence" value="ECO:0007669"/>
    <property type="project" value="InterPro"/>
</dbReference>
<dbReference type="NCBIfam" id="TIGR03284">
    <property type="entry name" value="thym_sym"/>
    <property type="match status" value="1"/>
</dbReference>
<evidence type="ECO:0000256" key="2">
    <source>
        <dbReference type="ARBA" id="ARBA00011947"/>
    </source>
</evidence>
<dbReference type="CDD" id="cd00351">
    <property type="entry name" value="TS_Pyrimidine_HMase"/>
    <property type="match status" value="1"/>
</dbReference>
<organism evidence="6">
    <name type="scientific">uncultured Caudovirales phage</name>
    <dbReference type="NCBI Taxonomy" id="2100421"/>
    <lineage>
        <taxon>Viruses</taxon>
        <taxon>Duplodnaviria</taxon>
        <taxon>Heunggongvirae</taxon>
        <taxon>Uroviricota</taxon>
        <taxon>Caudoviricetes</taxon>
        <taxon>Peduoviridae</taxon>
        <taxon>Maltschvirus</taxon>
        <taxon>Maltschvirus maltsch</taxon>
    </lineage>
</organism>
<dbReference type="InterPro" id="IPR023451">
    <property type="entry name" value="Thymidate_synth/dCMP_Mease_dom"/>
</dbReference>
<protein>
    <recommendedName>
        <fullName evidence="2">thymidylate synthase</fullName>
        <ecNumber evidence="2">2.1.1.45</ecNumber>
    </recommendedName>
</protein>